<dbReference type="InterPro" id="IPR043504">
    <property type="entry name" value="Peptidase_S1_PA_chymotrypsin"/>
</dbReference>
<dbReference type="GO" id="GO:0004252">
    <property type="term" value="F:serine-type endopeptidase activity"/>
    <property type="evidence" value="ECO:0007669"/>
    <property type="project" value="InterPro"/>
</dbReference>
<dbReference type="InterPro" id="IPR009003">
    <property type="entry name" value="Peptidase_S1_PA"/>
</dbReference>
<reference evidence="2" key="1">
    <citation type="submission" date="2021-01" db="EMBL/GenBank/DDBJ databases">
        <title>Modified the classification status of verrucomicrobia.</title>
        <authorList>
            <person name="Feng X."/>
        </authorList>
    </citation>
    <scope>NUCLEOTIDE SEQUENCE</scope>
    <source>
        <strain evidence="2">KCTC 22201</strain>
    </source>
</reference>
<comment type="caution">
    <text evidence="2">The sequence shown here is derived from an EMBL/GenBank/DDBJ whole genome shotgun (WGS) entry which is preliminary data.</text>
</comment>
<dbReference type="GO" id="GO:0006508">
    <property type="term" value="P:proteolysis"/>
    <property type="evidence" value="ECO:0007669"/>
    <property type="project" value="UniProtKB-KW"/>
</dbReference>
<feature type="domain" description="Peptidase S1" evidence="1">
    <location>
        <begin position="112"/>
        <end position="246"/>
    </location>
</feature>
<accession>A0A934RGL7</accession>
<dbReference type="Gene3D" id="2.40.10.10">
    <property type="entry name" value="Trypsin-like serine proteases"/>
    <property type="match status" value="1"/>
</dbReference>
<organism evidence="2 3">
    <name type="scientific">Haloferula rosea</name>
    <dbReference type="NCBI Taxonomy" id="490093"/>
    <lineage>
        <taxon>Bacteria</taxon>
        <taxon>Pseudomonadati</taxon>
        <taxon>Verrucomicrobiota</taxon>
        <taxon>Verrucomicrobiia</taxon>
        <taxon>Verrucomicrobiales</taxon>
        <taxon>Verrucomicrobiaceae</taxon>
        <taxon>Haloferula</taxon>
    </lineage>
</organism>
<gene>
    <name evidence="2" type="ORF">JIN81_13220</name>
</gene>
<proteinExistence type="predicted"/>
<keyword evidence="2" id="KW-0645">Protease</keyword>
<dbReference type="SUPFAM" id="SSF50494">
    <property type="entry name" value="Trypsin-like serine proteases"/>
    <property type="match status" value="1"/>
</dbReference>
<dbReference type="Proteomes" id="UP000658278">
    <property type="component" value="Unassembled WGS sequence"/>
</dbReference>
<dbReference type="AlphaFoldDB" id="A0A934RGL7"/>
<evidence type="ECO:0000313" key="3">
    <source>
        <dbReference type="Proteomes" id="UP000658278"/>
    </source>
</evidence>
<protein>
    <submittedName>
        <fullName evidence="2">Trypsin-like serine protease</fullName>
    </submittedName>
</protein>
<keyword evidence="2" id="KW-0378">Hydrolase</keyword>
<evidence type="ECO:0000259" key="1">
    <source>
        <dbReference type="Pfam" id="PF00089"/>
    </source>
</evidence>
<dbReference type="EMBL" id="JAENII010000010">
    <property type="protein sequence ID" value="MBK1827985.1"/>
    <property type="molecule type" value="Genomic_DNA"/>
</dbReference>
<name>A0A934RGL7_9BACT</name>
<keyword evidence="3" id="KW-1185">Reference proteome</keyword>
<dbReference type="Pfam" id="PF00089">
    <property type="entry name" value="Trypsin"/>
    <property type="match status" value="1"/>
</dbReference>
<evidence type="ECO:0000313" key="2">
    <source>
        <dbReference type="EMBL" id="MBK1827985.1"/>
    </source>
</evidence>
<dbReference type="RefSeq" id="WP_200280461.1">
    <property type="nucleotide sequence ID" value="NZ_JAENII010000010.1"/>
</dbReference>
<dbReference type="InterPro" id="IPR001254">
    <property type="entry name" value="Trypsin_dom"/>
</dbReference>
<sequence length="539" mass="57879">MSFRSRCLPWLVATQVAGGIEIRTYDADDHDRFLDFPSSPTINPNQDFAHLDLTGIGWYGPSPNIQLTLVSRQHVLFASHFAGVINHAQPIRFLNAAGELVERVAPTDVFVQNGGQATDLALFTLASPIDEGDGIQPMAVLDASSLLMAPGQTLAVCGKNPLATTGKYQVIAQATLVDFLEEELGLDTNADEIADFESSAYQFDYLFASGDPDECYFVVGDSGSPTFIDAAGTAALVGVHSARNPIEDEEEEQIGWENFDAYVPDYRDEIDLLMAPMGYRLRPVNPPATTLVGAASLTDPDPRRAMPLEMEFELENSGANLTGNVEVEFHFPTGDGPDSIVGSGWVTYGGGEKWTLRRALLDAGETGTLSVSWSSAPTNPELAFTVTWRSDGVGDQSVNPVFPLDPSFAGWADGLGEPEQNDDPDDDGLVNLLEYALGGDPTSGSMTFADGGFVQPVLSIEAGQVSLSHPQRVDKEVRGLSYSLEFSPDLNGWSGVAPAGITSTTISGVPDLEGFETAVHTWPVSPDHRFVRLQVTLTE</sequence>